<feature type="domain" description="Translation elongation factor EFTs/EF1B dimerisation" evidence="8">
    <location>
        <begin position="249"/>
        <end position="287"/>
    </location>
</feature>
<evidence type="ECO:0000256" key="1">
    <source>
        <dbReference type="ARBA" id="ARBA00005532"/>
    </source>
</evidence>
<evidence type="ECO:0000256" key="7">
    <source>
        <dbReference type="RuleBase" id="RU000642"/>
    </source>
</evidence>
<accession>A0A232FBL8</accession>
<dbReference type="STRING" id="543379.A0A232FBL8"/>
<protein>
    <recommendedName>
        <fullName evidence="6">Elongation factor Ts, mitochondrial</fullName>
        <shortName evidence="6">EF-Ts</shortName>
        <shortName evidence="6">EF-TsMt</shortName>
    </recommendedName>
</protein>
<evidence type="ECO:0000256" key="5">
    <source>
        <dbReference type="ARBA" id="ARBA00023128"/>
    </source>
</evidence>
<reference evidence="9 10" key="1">
    <citation type="journal article" date="2017" name="Curr. Biol.">
        <title>The Evolution of Venom by Co-option of Single-Copy Genes.</title>
        <authorList>
            <person name="Martinson E.O."/>
            <person name="Mrinalini"/>
            <person name="Kelkar Y.D."/>
            <person name="Chang C.H."/>
            <person name="Werren J.H."/>
        </authorList>
    </citation>
    <scope>NUCLEOTIDE SEQUENCE [LARGE SCALE GENOMIC DNA]</scope>
    <source>
        <strain evidence="9 10">Alberta</strain>
        <tissue evidence="9">Whole body</tissue>
    </source>
</reference>
<comment type="caution">
    <text evidence="9">The sequence shown here is derived from an EMBL/GenBank/DDBJ whole genome shotgun (WGS) entry which is preliminary data.</text>
</comment>
<evidence type="ECO:0000313" key="10">
    <source>
        <dbReference type="Proteomes" id="UP000215335"/>
    </source>
</evidence>
<comment type="function">
    <text evidence="6 7">Associates with the EF-Tu.GDP complex and induces the exchange of GDP to GTP. It remains bound to the aminoacyl-tRNA.EF-Tu.GTP complex up to the GTP hydrolysis stage on the ribosome.</text>
</comment>
<dbReference type="Gene3D" id="3.30.479.20">
    <property type="entry name" value="Elongation factor Ts, dimerisation domain"/>
    <property type="match status" value="2"/>
</dbReference>
<evidence type="ECO:0000256" key="6">
    <source>
        <dbReference type="HAMAP-Rule" id="MF_03135"/>
    </source>
</evidence>
<dbReference type="GO" id="GO:0003746">
    <property type="term" value="F:translation elongation factor activity"/>
    <property type="evidence" value="ECO:0007669"/>
    <property type="project" value="UniProtKB-UniRule"/>
</dbReference>
<organism evidence="9 10">
    <name type="scientific">Trichomalopsis sarcophagae</name>
    <dbReference type="NCBI Taxonomy" id="543379"/>
    <lineage>
        <taxon>Eukaryota</taxon>
        <taxon>Metazoa</taxon>
        <taxon>Ecdysozoa</taxon>
        <taxon>Arthropoda</taxon>
        <taxon>Hexapoda</taxon>
        <taxon>Insecta</taxon>
        <taxon>Pterygota</taxon>
        <taxon>Neoptera</taxon>
        <taxon>Endopterygota</taxon>
        <taxon>Hymenoptera</taxon>
        <taxon>Apocrita</taxon>
        <taxon>Proctotrupomorpha</taxon>
        <taxon>Chalcidoidea</taxon>
        <taxon>Pteromalidae</taxon>
        <taxon>Pteromalinae</taxon>
        <taxon>Trichomalopsis</taxon>
    </lineage>
</organism>
<dbReference type="InterPro" id="IPR018101">
    <property type="entry name" value="Transl_elong_Ts_CS"/>
</dbReference>
<dbReference type="SUPFAM" id="SSF46934">
    <property type="entry name" value="UBA-like"/>
    <property type="match status" value="1"/>
</dbReference>
<dbReference type="EMBL" id="NNAY01000461">
    <property type="protein sequence ID" value="OXU28221.1"/>
    <property type="molecule type" value="Genomic_DNA"/>
</dbReference>
<evidence type="ECO:0000256" key="4">
    <source>
        <dbReference type="ARBA" id="ARBA00022946"/>
    </source>
</evidence>
<gene>
    <name evidence="9" type="ORF">TSAR_011732</name>
</gene>
<dbReference type="Pfam" id="PF00889">
    <property type="entry name" value="EF_TS"/>
    <property type="match status" value="2"/>
</dbReference>
<dbReference type="HAMAP" id="MF_00050">
    <property type="entry name" value="EF_Ts"/>
    <property type="match status" value="1"/>
</dbReference>
<name>A0A232FBL8_9HYME</name>
<dbReference type="PROSITE" id="PS01127">
    <property type="entry name" value="EF_TS_2"/>
    <property type="match status" value="1"/>
</dbReference>
<dbReference type="PANTHER" id="PTHR11741">
    <property type="entry name" value="ELONGATION FACTOR TS"/>
    <property type="match status" value="1"/>
</dbReference>
<evidence type="ECO:0000313" key="9">
    <source>
        <dbReference type="EMBL" id="OXU28221.1"/>
    </source>
</evidence>
<dbReference type="CDD" id="cd14275">
    <property type="entry name" value="UBA_EF-Ts"/>
    <property type="match status" value="1"/>
</dbReference>
<keyword evidence="5 6" id="KW-0496">Mitochondrion</keyword>
<dbReference type="GO" id="GO:0005739">
    <property type="term" value="C:mitochondrion"/>
    <property type="evidence" value="ECO:0007669"/>
    <property type="project" value="UniProtKB-SubCell"/>
</dbReference>
<proteinExistence type="inferred from homology"/>
<dbReference type="GO" id="GO:0070125">
    <property type="term" value="P:mitochondrial translational elongation"/>
    <property type="evidence" value="ECO:0007669"/>
    <property type="project" value="TreeGrafter"/>
</dbReference>
<keyword evidence="3 6" id="KW-0648">Protein biosynthesis</keyword>
<keyword evidence="10" id="KW-1185">Reference proteome</keyword>
<dbReference type="NCBIfam" id="TIGR00116">
    <property type="entry name" value="tsf"/>
    <property type="match status" value="1"/>
</dbReference>
<dbReference type="Gene3D" id="1.10.8.10">
    <property type="entry name" value="DNA helicase RuvA subunit, C-terminal domain"/>
    <property type="match status" value="1"/>
</dbReference>
<dbReference type="FunFam" id="1.10.8.10:FF:000031">
    <property type="entry name" value="Elongation factor Ts, mitochondrial"/>
    <property type="match status" value="1"/>
</dbReference>
<sequence>MLSNRIVRFISTNNILWQSPNKSLLAKLRKKTGYTFANCKKALELHENDLEKAEQWLKEQAQQLGWSKAQKLQGRSTSQGLIAAIVDKNHGSLVEINCETDFVARNKQFHGLANIVASAVLKHTVSVASDGLYNKAILDADALKALQALDGKLLADHCALTIGTLGENIGMRRALCMNVPSDVILTGYTHPAPAEAGPIVYGRYGALLAYKTEETQEDIGKQLCQHIIGMNPTKIGDPEVDQPEKNSDEETALIHQEFLLDPSMTVQQLLTETKTQILDFARFEMGEVVEGQQSLDAVETGG</sequence>
<feature type="domain" description="Translation elongation factor EFTs/EF1B dimerisation" evidence="8">
    <location>
        <begin position="92"/>
        <end position="244"/>
    </location>
</feature>
<comment type="similarity">
    <text evidence="1 6 7">Belongs to the EF-Ts family.</text>
</comment>
<dbReference type="SUPFAM" id="SSF54713">
    <property type="entry name" value="Elongation factor Ts (EF-Ts), dimerisation domain"/>
    <property type="match status" value="1"/>
</dbReference>
<dbReference type="InterPro" id="IPR009060">
    <property type="entry name" value="UBA-like_sf"/>
</dbReference>
<dbReference type="InterPro" id="IPR036402">
    <property type="entry name" value="EF-Ts_dimer_sf"/>
</dbReference>
<evidence type="ECO:0000256" key="3">
    <source>
        <dbReference type="ARBA" id="ARBA00022917"/>
    </source>
</evidence>
<dbReference type="AlphaFoldDB" id="A0A232FBL8"/>
<comment type="subcellular location">
    <subcellularLocation>
        <location evidence="6">Mitochondrion</location>
    </subcellularLocation>
</comment>
<evidence type="ECO:0000256" key="2">
    <source>
        <dbReference type="ARBA" id="ARBA00022768"/>
    </source>
</evidence>
<keyword evidence="2 6" id="KW-0251">Elongation factor</keyword>
<dbReference type="InterPro" id="IPR014039">
    <property type="entry name" value="Transl_elong_EFTs/EF1B_dimer"/>
</dbReference>
<evidence type="ECO:0000259" key="8">
    <source>
        <dbReference type="Pfam" id="PF00889"/>
    </source>
</evidence>
<dbReference type="PANTHER" id="PTHR11741:SF0">
    <property type="entry name" value="ELONGATION FACTOR TS, MITOCHONDRIAL"/>
    <property type="match status" value="1"/>
</dbReference>
<dbReference type="InterPro" id="IPR001816">
    <property type="entry name" value="Transl_elong_EFTs/EF1B"/>
</dbReference>
<dbReference type="Proteomes" id="UP000215335">
    <property type="component" value="Unassembled WGS sequence"/>
</dbReference>
<dbReference type="OrthoDB" id="277235at2759"/>
<keyword evidence="4" id="KW-0809">Transit peptide</keyword>
<dbReference type="Pfam" id="PF25025">
    <property type="entry name" value="EF-Ts_N"/>
    <property type="match status" value="1"/>
</dbReference>